<dbReference type="PATRIC" id="fig|1121098.3.peg.985"/>
<dbReference type="HOGENOM" id="CLU_033323_8_3_10"/>
<dbReference type="InterPro" id="IPR013078">
    <property type="entry name" value="His_Pase_superF_clade-1"/>
</dbReference>
<dbReference type="GO" id="GO:0005737">
    <property type="term" value="C:cytoplasm"/>
    <property type="evidence" value="ECO:0007669"/>
    <property type="project" value="TreeGrafter"/>
</dbReference>
<name>U6RL45_9BACT</name>
<dbReference type="AlphaFoldDB" id="U6RL45"/>
<comment type="caution">
    <text evidence="2">The sequence shown here is derived from an EMBL/GenBank/DDBJ whole genome shotgun (WGS) entry which is preliminary data.</text>
</comment>
<dbReference type="CDD" id="cd07067">
    <property type="entry name" value="HP_PGM_like"/>
    <property type="match status" value="1"/>
</dbReference>
<accession>U6RL45</accession>
<evidence type="ECO:0000313" key="3">
    <source>
        <dbReference type="Proteomes" id="UP000017831"/>
    </source>
</evidence>
<evidence type="ECO:0000313" key="2">
    <source>
        <dbReference type="EMBL" id="EOA56782.1"/>
    </source>
</evidence>
<dbReference type="RefSeq" id="WP_005937817.1">
    <property type="nucleotide sequence ID" value="NZ_KB890397.1"/>
</dbReference>
<dbReference type="GO" id="GO:0009236">
    <property type="term" value="P:cobalamin biosynthetic process"/>
    <property type="evidence" value="ECO:0007669"/>
    <property type="project" value="UniProtKB-UniRule"/>
</dbReference>
<dbReference type="NCBIfam" id="TIGR03162">
    <property type="entry name" value="ribazole_cobC"/>
    <property type="match status" value="1"/>
</dbReference>
<dbReference type="PANTHER" id="PTHR48100:SF59">
    <property type="entry name" value="ADENOSYLCOBALAMIN_ALPHA-RIBAZOLE PHOSPHATASE"/>
    <property type="match status" value="1"/>
</dbReference>
<dbReference type="SMART" id="SM00855">
    <property type="entry name" value="PGAM"/>
    <property type="match status" value="1"/>
</dbReference>
<reference evidence="2 3" key="1">
    <citation type="submission" date="2013-04" db="EMBL/GenBank/DDBJ databases">
        <title>The Genome Sequence of Bacteroides massiliensis DSM 17679.</title>
        <authorList>
            <consortium name="The Broad Institute Genomics Platform"/>
            <person name="Earl A."/>
            <person name="Ward D."/>
            <person name="Feldgarden M."/>
            <person name="Gevers D."/>
            <person name="Martens E."/>
            <person name="Fenner L."/>
            <person name="Roux V."/>
            <person name="Mallet M.N."/>
            <person name="Raoult D."/>
            <person name="Walker B."/>
            <person name="Young S."/>
            <person name="Zeng Q."/>
            <person name="Gargeya S."/>
            <person name="Fitzgerald M."/>
            <person name="Haas B."/>
            <person name="Abouelleil A."/>
            <person name="Allen A.W."/>
            <person name="Alvarado L."/>
            <person name="Arachchi H.M."/>
            <person name="Berlin A.M."/>
            <person name="Chapman S.B."/>
            <person name="Gainer-Dewar J."/>
            <person name="Goldberg J."/>
            <person name="Griggs A."/>
            <person name="Gujja S."/>
            <person name="Hansen M."/>
            <person name="Howarth C."/>
            <person name="Imamovic A."/>
            <person name="Ireland A."/>
            <person name="Larimer J."/>
            <person name="McCowan C."/>
            <person name="Murphy C."/>
            <person name="Pearson M."/>
            <person name="Poon T.W."/>
            <person name="Priest M."/>
            <person name="Roberts A."/>
            <person name="Saif S."/>
            <person name="Shea T."/>
            <person name="Sisk P."/>
            <person name="Sykes S."/>
            <person name="Wortman J."/>
            <person name="Nusbaum C."/>
            <person name="Birren B."/>
        </authorList>
    </citation>
    <scope>NUCLEOTIDE SEQUENCE [LARGE SCALE GENOMIC DNA]</scope>
    <source>
        <strain evidence="3">B84634 / Timone 84634 / DSM 17679 / JCM 13223</strain>
    </source>
</reference>
<dbReference type="OrthoDB" id="9782128at2"/>
<dbReference type="Gene3D" id="3.40.50.1240">
    <property type="entry name" value="Phosphoglycerate mutase-like"/>
    <property type="match status" value="1"/>
</dbReference>
<dbReference type="InterPro" id="IPR017578">
    <property type="entry name" value="Ribazole_CobC"/>
</dbReference>
<proteinExistence type="predicted"/>
<dbReference type="Pfam" id="PF00300">
    <property type="entry name" value="His_Phos_1"/>
    <property type="match status" value="1"/>
</dbReference>
<keyword evidence="3" id="KW-1185">Reference proteome</keyword>
<organism evidence="2 3">
    <name type="scientific">Phocaeicola massiliensis B84634 = Timone 84634 = DSM 17679 = JCM 13223</name>
    <dbReference type="NCBI Taxonomy" id="1121098"/>
    <lineage>
        <taxon>Bacteria</taxon>
        <taxon>Pseudomonadati</taxon>
        <taxon>Bacteroidota</taxon>
        <taxon>Bacteroidia</taxon>
        <taxon>Bacteroidales</taxon>
        <taxon>Bacteroidaceae</taxon>
        <taxon>Phocaeicola</taxon>
    </lineage>
</organism>
<dbReference type="STRING" id="1121098.HMPREF1534_00972"/>
<dbReference type="EMBL" id="AQHY01000010">
    <property type="protein sequence ID" value="EOA56782.1"/>
    <property type="molecule type" value="Genomic_DNA"/>
</dbReference>
<dbReference type="PANTHER" id="PTHR48100">
    <property type="entry name" value="BROAD-SPECIFICITY PHOSPHATASE YOR283W-RELATED"/>
    <property type="match status" value="1"/>
</dbReference>
<sequence length="175" mass="19986">MVVYLIRHTSVDVPQGVCYGQTDVPLNPTFEEEAAQTSARLKGLQFDKVYMSPLTRCVRLATFCGYPDGERDDRIKEINFGDWEMQRFDEITDANLQKWYADYRNVRATNGESFQDQYQRVADFLNELRQKPYKQVAIFAHGGVLINAQIYAGTVKPEEAFGALTPYGGIIKIEI</sequence>
<dbReference type="GeneID" id="60062991"/>
<gene>
    <name evidence="2" type="ORF">HMPREF1534_00972</name>
</gene>
<dbReference type="SUPFAM" id="SSF53254">
    <property type="entry name" value="Phosphoglycerate mutase-like"/>
    <property type="match status" value="1"/>
</dbReference>
<dbReference type="InterPro" id="IPR029033">
    <property type="entry name" value="His_PPase_superfam"/>
</dbReference>
<protein>
    <recommendedName>
        <fullName evidence="1">Alpha-ribazole phosphatase</fullName>
        <ecNumber evidence="1">3.1.3.73</ecNumber>
    </recommendedName>
</protein>
<dbReference type="EC" id="3.1.3.73" evidence="1"/>
<dbReference type="InterPro" id="IPR050275">
    <property type="entry name" value="PGM_Phosphatase"/>
</dbReference>
<dbReference type="eggNOG" id="COG0406">
    <property type="taxonomic scope" value="Bacteria"/>
</dbReference>
<evidence type="ECO:0000256" key="1">
    <source>
        <dbReference type="NCBIfam" id="TIGR03162"/>
    </source>
</evidence>
<dbReference type="GO" id="GO:0043755">
    <property type="term" value="F:alpha-ribazole phosphatase activity"/>
    <property type="evidence" value="ECO:0007669"/>
    <property type="project" value="UniProtKB-UniRule"/>
</dbReference>
<dbReference type="Proteomes" id="UP000017831">
    <property type="component" value="Unassembled WGS sequence"/>
</dbReference>